<comment type="caution">
    <text evidence="1">The sequence shown here is derived from an EMBL/GenBank/DDBJ whole genome shotgun (WGS) entry which is preliminary data.</text>
</comment>
<proteinExistence type="predicted"/>
<dbReference type="Proteomes" id="UP001059893">
    <property type="component" value="Unassembled WGS sequence"/>
</dbReference>
<name>A0ABQ8NXY7_PYRGI</name>
<keyword evidence="2" id="KW-1185">Reference proteome</keyword>
<gene>
    <name evidence="1" type="ORF">MCOR33_001104</name>
</gene>
<protein>
    <submittedName>
        <fullName evidence="1">Uncharacterized protein</fullName>
    </submittedName>
</protein>
<sequence length="50" mass="5245">MPGQAAPCVDAAALVPVLAMQAVVKNAPLEGLERAHILSSEEWSSAFRVL</sequence>
<accession>A0ABQ8NXY7</accession>
<dbReference type="EMBL" id="JABSND010000010">
    <property type="protein sequence ID" value="KAI6303754.1"/>
    <property type="molecule type" value="Genomic_DNA"/>
</dbReference>
<reference evidence="1" key="1">
    <citation type="submission" date="2021-01" db="EMBL/GenBank/DDBJ databases">
        <title>Deciphering the adaptive evolutionary patterns associated with biogeogrpahic diversity in the finger millet blast pathogen Magnaporthe oryzae in Eastern Africa.</title>
        <authorList>
            <person name="Onyema G."/>
            <person name="Shittu T.A."/>
            <person name="Dodsworth S."/>
            <person name="Devilliers S."/>
            <person name="Muthumeenakshi S."/>
            <person name="Sreenivasaprasad S."/>
        </authorList>
    </citation>
    <scope>NUCLEOTIDE SEQUENCE</scope>
    <source>
        <strain evidence="1">D15/s37</strain>
    </source>
</reference>
<organism evidence="1 2">
    <name type="scientific">Pyricularia grisea</name>
    <name type="common">Crabgrass-specific blast fungus</name>
    <name type="synonym">Magnaporthe grisea</name>
    <dbReference type="NCBI Taxonomy" id="148305"/>
    <lineage>
        <taxon>Eukaryota</taxon>
        <taxon>Fungi</taxon>
        <taxon>Dikarya</taxon>
        <taxon>Ascomycota</taxon>
        <taxon>Pezizomycotina</taxon>
        <taxon>Sordariomycetes</taxon>
        <taxon>Sordariomycetidae</taxon>
        <taxon>Magnaporthales</taxon>
        <taxon>Pyriculariaceae</taxon>
        <taxon>Pyricularia</taxon>
    </lineage>
</organism>
<evidence type="ECO:0000313" key="1">
    <source>
        <dbReference type="EMBL" id="KAI6303754.1"/>
    </source>
</evidence>
<evidence type="ECO:0000313" key="2">
    <source>
        <dbReference type="Proteomes" id="UP001059893"/>
    </source>
</evidence>